<dbReference type="OrthoDB" id="9918845at2"/>
<evidence type="ECO:0000313" key="2">
    <source>
        <dbReference type="EMBL" id="PXF64397.1"/>
    </source>
</evidence>
<evidence type="ECO:0000313" key="3">
    <source>
        <dbReference type="Proteomes" id="UP000247689"/>
    </source>
</evidence>
<gene>
    <name evidence="2" type="ORF">DL796_04455</name>
</gene>
<feature type="signal peptide" evidence="1">
    <location>
        <begin position="1"/>
        <end position="19"/>
    </location>
</feature>
<feature type="chain" id="PRO_5016266584" description="Lipoprotein" evidence="1">
    <location>
        <begin position="20"/>
        <end position="226"/>
    </location>
</feature>
<accession>A0A318DBT2</accession>
<organism evidence="2 3">
    <name type="scientific">Kangiella spongicola</name>
    <dbReference type="NCBI Taxonomy" id="796379"/>
    <lineage>
        <taxon>Bacteria</taxon>
        <taxon>Pseudomonadati</taxon>
        <taxon>Pseudomonadota</taxon>
        <taxon>Gammaproteobacteria</taxon>
        <taxon>Kangiellales</taxon>
        <taxon>Kangiellaceae</taxon>
        <taxon>Kangiella</taxon>
    </lineage>
</organism>
<dbReference type="RefSeq" id="WP_110200372.1">
    <property type="nucleotide sequence ID" value="NZ_QICH01000001.1"/>
</dbReference>
<protein>
    <recommendedName>
        <fullName evidence="4">Lipoprotein</fullName>
    </recommendedName>
</protein>
<dbReference type="EMBL" id="QICH01000001">
    <property type="protein sequence ID" value="PXF64397.1"/>
    <property type="molecule type" value="Genomic_DNA"/>
</dbReference>
<keyword evidence="3" id="KW-1185">Reference proteome</keyword>
<dbReference type="Proteomes" id="UP000247689">
    <property type="component" value="Unassembled WGS sequence"/>
</dbReference>
<dbReference type="AlphaFoldDB" id="A0A318DBT2"/>
<keyword evidence="1" id="KW-0732">Signal</keyword>
<evidence type="ECO:0008006" key="4">
    <source>
        <dbReference type="Google" id="ProtNLM"/>
    </source>
</evidence>
<proteinExistence type="predicted"/>
<sequence length="226" mass="25044">MKKIIVTALCAFVLAGCSAMQKKADGRYFDIASNNNSEASIFLEKIVIDGDWSSGATGIKGCGGSNINGGGGVASPSYNTPAPNKAIYLEWYAWGENSRMKADINLPGEIINEILLNPPWANNSKGEVHKSVFIIDFRNSNKVWVKLAKNINPKSQDEVMILAEGQGRRVNESTDRYEGYKQGKSYTLDCASKRERYKKIGAYTAPLIVYDKWYPGAKQDKEERDE</sequence>
<evidence type="ECO:0000256" key="1">
    <source>
        <dbReference type="SAM" id="SignalP"/>
    </source>
</evidence>
<reference evidence="2 3" key="1">
    <citation type="submission" date="2018-05" db="EMBL/GenBank/DDBJ databases">
        <title>Kangiella spongicola genome sequence.</title>
        <authorList>
            <person name="Maclea K.S."/>
            <person name="Goen A.E."/>
            <person name="Kelley C."/>
            <person name="Underriner A."/>
            <person name="Silverwood T."/>
            <person name="Trachtenberg A.M."/>
        </authorList>
    </citation>
    <scope>NUCLEOTIDE SEQUENCE [LARGE SCALE GENOMIC DNA]</scope>
    <source>
        <strain evidence="2 3">ATCC BAA-2076</strain>
    </source>
</reference>
<dbReference type="PROSITE" id="PS51257">
    <property type="entry name" value="PROKAR_LIPOPROTEIN"/>
    <property type="match status" value="1"/>
</dbReference>
<comment type="caution">
    <text evidence="2">The sequence shown here is derived from an EMBL/GenBank/DDBJ whole genome shotgun (WGS) entry which is preliminary data.</text>
</comment>
<name>A0A318DBT2_9GAMM</name>